<dbReference type="Proteomes" id="UP001489004">
    <property type="component" value="Unassembled WGS sequence"/>
</dbReference>
<sequence length="169" mass="19179">MQADPQLLQWFNAIDTDRRGTLDVKELQKALALGHLNFSLKMVANLIRAHDQDREGRLNFTEFQNLHRYLMELQQRFASVDVQRTGHLTLPQLEQALAQGGFRLDQGALNALFYSYDAEKDGYVGLPEFIAMSVFMRSAASTFAAFDAQRRGTVTLDFNQFIYAGAQLV</sequence>
<proteinExistence type="predicted"/>
<dbReference type="SMART" id="SM00054">
    <property type="entry name" value="EFh"/>
    <property type="match status" value="4"/>
</dbReference>
<feature type="domain" description="EF-hand" evidence="6">
    <location>
        <begin position="38"/>
        <end position="73"/>
    </location>
</feature>
<dbReference type="InterPro" id="IPR011992">
    <property type="entry name" value="EF-hand-dom_pair"/>
</dbReference>
<evidence type="ECO:0000313" key="8">
    <source>
        <dbReference type="Proteomes" id="UP001489004"/>
    </source>
</evidence>
<keyword evidence="8" id="KW-1185">Reference proteome</keyword>
<evidence type="ECO:0000256" key="2">
    <source>
        <dbReference type="ARBA" id="ARBA00022490"/>
    </source>
</evidence>
<feature type="domain" description="EF-hand" evidence="6">
    <location>
        <begin position="2"/>
        <end position="37"/>
    </location>
</feature>
<protein>
    <recommendedName>
        <fullName evidence="6">EF-hand domain-containing protein</fullName>
    </recommendedName>
</protein>
<keyword evidence="2" id="KW-0963">Cytoplasm</keyword>
<organism evidence="7 8">
    <name type="scientific">[Myrmecia] bisecta</name>
    <dbReference type="NCBI Taxonomy" id="41462"/>
    <lineage>
        <taxon>Eukaryota</taxon>
        <taxon>Viridiplantae</taxon>
        <taxon>Chlorophyta</taxon>
        <taxon>core chlorophytes</taxon>
        <taxon>Trebouxiophyceae</taxon>
        <taxon>Trebouxiales</taxon>
        <taxon>Trebouxiaceae</taxon>
        <taxon>Myrmecia</taxon>
    </lineage>
</organism>
<comment type="subcellular location">
    <subcellularLocation>
        <location evidence="1">Cytoplasm</location>
    </subcellularLocation>
</comment>
<accession>A0AAW1Q3S7</accession>
<gene>
    <name evidence="7" type="ORF">WJX72_007559</name>
</gene>
<keyword evidence="5" id="KW-0106">Calcium</keyword>
<dbReference type="GO" id="GO:0005737">
    <property type="term" value="C:cytoplasm"/>
    <property type="evidence" value="ECO:0007669"/>
    <property type="project" value="UniProtKB-SubCell"/>
</dbReference>
<dbReference type="GO" id="GO:0048306">
    <property type="term" value="F:calcium-dependent protein binding"/>
    <property type="evidence" value="ECO:0007669"/>
    <property type="project" value="UniProtKB-ARBA"/>
</dbReference>
<evidence type="ECO:0000256" key="4">
    <source>
        <dbReference type="ARBA" id="ARBA00022737"/>
    </source>
</evidence>
<dbReference type="Pfam" id="PF13499">
    <property type="entry name" value="EF-hand_7"/>
    <property type="match status" value="2"/>
</dbReference>
<evidence type="ECO:0000256" key="3">
    <source>
        <dbReference type="ARBA" id="ARBA00022723"/>
    </source>
</evidence>
<dbReference type="AlphaFoldDB" id="A0AAW1Q3S7"/>
<evidence type="ECO:0000256" key="5">
    <source>
        <dbReference type="ARBA" id="ARBA00022837"/>
    </source>
</evidence>
<dbReference type="PROSITE" id="PS00018">
    <property type="entry name" value="EF_HAND_1"/>
    <property type="match status" value="1"/>
</dbReference>
<comment type="caution">
    <text evidence="7">The sequence shown here is derived from an EMBL/GenBank/DDBJ whole genome shotgun (WGS) entry which is preliminary data.</text>
</comment>
<dbReference type="InterPro" id="IPR018247">
    <property type="entry name" value="EF_Hand_1_Ca_BS"/>
</dbReference>
<evidence type="ECO:0000256" key="1">
    <source>
        <dbReference type="ARBA" id="ARBA00004496"/>
    </source>
</evidence>
<evidence type="ECO:0000259" key="6">
    <source>
        <dbReference type="PROSITE" id="PS50222"/>
    </source>
</evidence>
<dbReference type="PROSITE" id="PS50222">
    <property type="entry name" value="EF_HAND_2"/>
    <property type="match status" value="2"/>
</dbReference>
<dbReference type="GO" id="GO:0005509">
    <property type="term" value="F:calcium ion binding"/>
    <property type="evidence" value="ECO:0007669"/>
    <property type="project" value="InterPro"/>
</dbReference>
<dbReference type="Gene3D" id="1.10.238.10">
    <property type="entry name" value="EF-hand"/>
    <property type="match status" value="1"/>
</dbReference>
<keyword evidence="3" id="KW-0479">Metal-binding</keyword>
<dbReference type="InterPro" id="IPR051426">
    <property type="entry name" value="Peflin/Sorcin_CaBP"/>
</dbReference>
<dbReference type="PANTHER" id="PTHR46212:SF3">
    <property type="entry name" value="GH27120P"/>
    <property type="match status" value="1"/>
</dbReference>
<dbReference type="InterPro" id="IPR002048">
    <property type="entry name" value="EF_hand_dom"/>
</dbReference>
<dbReference type="EMBL" id="JALJOR010000005">
    <property type="protein sequence ID" value="KAK9816963.1"/>
    <property type="molecule type" value="Genomic_DNA"/>
</dbReference>
<dbReference type="SUPFAM" id="SSF47473">
    <property type="entry name" value="EF-hand"/>
    <property type="match status" value="1"/>
</dbReference>
<dbReference type="PANTHER" id="PTHR46212">
    <property type="entry name" value="PEFLIN"/>
    <property type="match status" value="1"/>
</dbReference>
<name>A0AAW1Q3S7_9CHLO</name>
<reference evidence="7 8" key="1">
    <citation type="journal article" date="2024" name="Nat. Commun.">
        <title>Phylogenomics reveals the evolutionary origins of lichenization in chlorophyte algae.</title>
        <authorList>
            <person name="Puginier C."/>
            <person name="Libourel C."/>
            <person name="Otte J."/>
            <person name="Skaloud P."/>
            <person name="Haon M."/>
            <person name="Grisel S."/>
            <person name="Petersen M."/>
            <person name="Berrin J.G."/>
            <person name="Delaux P.M."/>
            <person name="Dal Grande F."/>
            <person name="Keller J."/>
        </authorList>
    </citation>
    <scope>NUCLEOTIDE SEQUENCE [LARGE SCALE GENOMIC DNA]</scope>
    <source>
        <strain evidence="7 8">SAG 2043</strain>
    </source>
</reference>
<keyword evidence="4" id="KW-0677">Repeat</keyword>
<evidence type="ECO:0000313" key="7">
    <source>
        <dbReference type="EMBL" id="KAK9816963.1"/>
    </source>
</evidence>